<protein>
    <recommendedName>
        <fullName evidence="3">peroxidase</fullName>
        <ecNumber evidence="3">1.11.1.7</ecNumber>
    </recommendedName>
</protein>
<dbReference type="Gene3D" id="1.10.420.10">
    <property type="entry name" value="Peroxidase, domain 2"/>
    <property type="match status" value="1"/>
</dbReference>
<evidence type="ECO:0000256" key="10">
    <source>
        <dbReference type="RuleBase" id="RU004241"/>
    </source>
</evidence>
<dbReference type="GO" id="GO:0006979">
    <property type="term" value="P:response to oxidative stress"/>
    <property type="evidence" value="ECO:0007669"/>
    <property type="project" value="InterPro"/>
</dbReference>
<name>A0A699HN02_TANCI</name>
<keyword evidence="5" id="KW-0349">Heme</keyword>
<proteinExistence type="inferred from homology"/>
<evidence type="ECO:0000256" key="7">
    <source>
        <dbReference type="ARBA" id="ARBA00023002"/>
    </source>
</evidence>
<dbReference type="PRINTS" id="PR00461">
    <property type="entry name" value="PLPEROXIDASE"/>
</dbReference>
<dbReference type="GO" id="GO:0020037">
    <property type="term" value="F:heme binding"/>
    <property type="evidence" value="ECO:0007669"/>
    <property type="project" value="InterPro"/>
</dbReference>
<sequence>KRRNHCPINDGNGNLAPLDLVTPNSFDNNYFKNLIQKKGLLESDQVLYSGGSTDKIVWESSRNPKKFKSDFAAAMIRMSEIKPLTGHKGVIRRVCAALP</sequence>
<evidence type="ECO:0000256" key="3">
    <source>
        <dbReference type="ARBA" id="ARBA00012313"/>
    </source>
</evidence>
<dbReference type="PANTHER" id="PTHR31388">
    <property type="entry name" value="PEROXIDASE 72-RELATED"/>
    <property type="match status" value="1"/>
</dbReference>
<evidence type="ECO:0000256" key="2">
    <source>
        <dbReference type="ARBA" id="ARBA00001970"/>
    </source>
</evidence>
<organism evidence="12">
    <name type="scientific">Tanacetum cinerariifolium</name>
    <name type="common">Dalmatian daisy</name>
    <name type="synonym">Chrysanthemum cinerariifolium</name>
    <dbReference type="NCBI Taxonomy" id="118510"/>
    <lineage>
        <taxon>Eukaryota</taxon>
        <taxon>Viridiplantae</taxon>
        <taxon>Streptophyta</taxon>
        <taxon>Embryophyta</taxon>
        <taxon>Tracheophyta</taxon>
        <taxon>Spermatophyta</taxon>
        <taxon>Magnoliopsida</taxon>
        <taxon>eudicotyledons</taxon>
        <taxon>Gunneridae</taxon>
        <taxon>Pentapetalae</taxon>
        <taxon>asterids</taxon>
        <taxon>campanulids</taxon>
        <taxon>Asterales</taxon>
        <taxon>Asteraceae</taxon>
        <taxon>Asteroideae</taxon>
        <taxon>Anthemideae</taxon>
        <taxon>Anthemidinae</taxon>
        <taxon>Tanacetum</taxon>
    </lineage>
</organism>
<evidence type="ECO:0000256" key="9">
    <source>
        <dbReference type="PIRSR" id="PIRSR600823-3"/>
    </source>
</evidence>
<dbReference type="GO" id="GO:0140825">
    <property type="term" value="F:lactoperoxidase activity"/>
    <property type="evidence" value="ECO:0007669"/>
    <property type="project" value="UniProtKB-EC"/>
</dbReference>
<keyword evidence="4 12" id="KW-0575">Peroxidase</keyword>
<feature type="domain" description="Plant heme peroxidase family profile" evidence="11">
    <location>
        <begin position="1"/>
        <end position="99"/>
    </location>
</feature>
<dbReference type="InterPro" id="IPR010255">
    <property type="entry name" value="Haem_peroxidase_sf"/>
</dbReference>
<feature type="binding site" evidence="9">
    <location>
        <position position="22"/>
    </location>
    <ligand>
        <name>Ca(2+)</name>
        <dbReference type="ChEBI" id="CHEBI:29108"/>
        <label>2</label>
    </ligand>
</feature>
<dbReference type="PROSITE" id="PS50873">
    <property type="entry name" value="PEROXIDASE_4"/>
    <property type="match status" value="1"/>
</dbReference>
<dbReference type="EMBL" id="BKCJ010189363">
    <property type="protein sequence ID" value="GEY56476.1"/>
    <property type="molecule type" value="Genomic_DNA"/>
</dbReference>
<accession>A0A699HN02</accession>
<comment type="caution">
    <text evidence="12">The sequence shown here is derived from an EMBL/GenBank/DDBJ whole genome shotgun (WGS) entry which is preliminary data.</text>
</comment>
<reference evidence="12" key="1">
    <citation type="journal article" date="2019" name="Sci. Rep.">
        <title>Draft genome of Tanacetum cinerariifolium, the natural source of mosquito coil.</title>
        <authorList>
            <person name="Yamashiro T."/>
            <person name="Shiraishi A."/>
            <person name="Satake H."/>
            <person name="Nakayama K."/>
        </authorList>
    </citation>
    <scope>NUCLEOTIDE SEQUENCE</scope>
</reference>
<dbReference type="GO" id="GO:0046872">
    <property type="term" value="F:metal ion binding"/>
    <property type="evidence" value="ECO:0007669"/>
    <property type="project" value="UniProtKB-KW"/>
</dbReference>
<dbReference type="AlphaFoldDB" id="A0A699HN02"/>
<comment type="cofactor">
    <cofactor evidence="2">
        <name>heme b</name>
        <dbReference type="ChEBI" id="CHEBI:60344"/>
    </cofactor>
</comment>
<evidence type="ECO:0000256" key="8">
    <source>
        <dbReference type="ARBA" id="ARBA00023004"/>
    </source>
</evidence>
<dbReference type="Pfam" id="PF00141">
    <property type="entry name" value="peroxidase"/>
    <property type="match status" value="1"/>
</dbReference>
<dbReference type="InterPro" id="IPR000823">
    <property type="entry name" value="Peroxidase_pln"/>
</dbReference>
<keyword evidence="9" id="KW-0106">Calcium</keyword>
<keyword evidence="6 9" id="KW-0479">Metal-binding</keyword>
<dbReference type="InterPro" id="IPR002016">
    <property type="entry name" value="Haem_peroxidase"/>
</dbReference>
<dbReference type="SUPFAM" id="SSF48113">
    <property type="entry name" value="Heme-dependent peroxidases"/>
    <property type="match status" value="1"/>
</dbReference>
<dbReference type="EC" id="1.11.1.7" evidence="3"/>
<evidence type="ECO:0000259" key="11">
    <source>
        <dbReference type="PROSITE" id="PS50873"/>
    </source>
</evidence>
<evidence type="ECO:0000256" key="1">
    <source>
        <dbReference type="ARBA" id="ARBA00000189"/>
    </source>
</evidence>
<keyword evidence="8" id="KW-0408">Iron</keyword>
<comment type="similarity">
    <text evidence="10">Belongs to the peroxidase family.</text>
</comment>
<dbReference type="PANTHER" id="PTHR31388:SF115">
    <property type="entry name" value="PEROXIDASE 5"/>
    <property type="match status" value="1"/>
</dbReference>
<evidence type="ECO:0000313" key="12">
    <source>
        <dbReference type="EMBL" id="GEY56476.1"/>
    </source>
</evidence>
<comment type="catalytic activity">
    <reaction evidence="1">
        <text>2 a phenolic donor + H2O2 = 2 a phenolic radical donor + 2 H2O</text>
        <dbReference type="Rhea" id="RHEA:56136"/>
        <dbReference type="ChEBI" id="CHEBI:15377"/>
        <dbReference type="ChEBI" id="CHEBI:16240"/>
        <dbReference type="ChEBI" id="CHEBI:139520"/>
        <dbReference type="ChEBI" id="CHEBI:139521"/>
        <dbReference type="EC" id="1.11.1.7"/>
    </reaction>
</comment>
<evidence type="ECO:0000256" key="4">
    <source>
        <dbReference type="ARBA" id="ARBA00022559"/>
    </source>
</evidence>
<comment type="cofactor">
    <cofactor evidence="9">
        <name>Ca(2+)</name>
        <dbReference type="ChEBI" id="CHEBI:29108"/>
    </cofactor>
    <text evidence="9">Binds 2 calcium ions per subunit.</text>
</comment>
<feature type="binding site" evidence="9">
    <location>
        <position position="19"/>
    </location>
    <ligand>
        <name>Ca(2+)</name>
        <dbReference type="ChEBI" id="CHEBI:29108"/>
        <label>2</label>
    </ligand>
</feature>
<keyword evidence="7" id="KW-0560">Oxidoreductase</keyword>
<evidence type="ECO:0000256" key="5">
    <source>
        <dbReference type="ARBA" id="ARBA00022617"/>
    </source>
</evidence>
<feature type="binding site" evidence="9">
    <location>
        <position position="27"/>
    </location>
    <ligand>
        <name>Ca(2+)</name>
        <dbReference type="ChEBI" id="CHEBI:29108"/>
        <label>2</label>
    </ligand>
</feature>
<gene>
    <name evidence="12" type="ORF">Tci_428450</name>
</gene>
<feature type="non-terminal residue" evidence="12">
    <location>
        <position position="1"/>
    </location>
</feature>
<evidence type="ECO:0000256" key="6">
    <source>
        <dbReference type="ARBA" id="ARBA00022723"/>
    </source>
</evidence>